<reference evidence="1 2" key="1">
    <citation type="submission" date="2023-07" db="EMBL/GenBank/DDBJ databases">
        <title>Genomic Encyclopedia of Type Strains, Phase IV (KMG-IV): sequencing the most valuable type-strain genomes for metagenomic binning, comparative biology and taxonomic classification.</title>
        <authorList>
            <person name="Goeker M."/>
        </authorList>
    </citation>
    <scope>NUCLEOTIDE SEQUENCE [LARGE SCALE GENOMIC DNA]</scope>
    <source>
        <strain evidence="1 2">DSM 16784</strain>
    </source>
</reference>
<comment type="caution">
    <text evidence="1">The sequence shown here is derived from an EMBL/GenBank/DDBJ whole genome shotgun (WGS) entry which is preliminary data.</text>
</comment>
<accession>A0ABU0E374</accession>
<dbReference type="Gene3D" id="2.30.320.10">
    <property type="entry name" value="YwqG-like"/>
    <property type="match status" value="1"/>
</dbReference>
<dbReference type="InterPro" id="IPR015315">
    <property type="entry name" value="DUF1963"/>
</dbReference>
<sequence>MKLPEILNKHSHFLESTLRLSNEITFEKRTTLPWDSKCGGCPYLENMNDYPIGANKKPMMFLAQLNLEEMPSLPNFPSKGLLQFYIEDNDCLGYDDKCTVRYIPEYKKSTLQAISRNPYEDQYVGHTPFNHEGKMIFTQREMLISTECDTFHDRFFDKVSKDEWNALYDVCYAEGSRVNGYPLFVQSPPEYYDENKYDLLLQLDVDDTCGIMFGDSGNCTFIISKEDLINLNFENVYYDWQCC</sequence>
<dbReference type="InterPro" id="IPR035948">
    <property type="entry name" value="YwqG-like_sf"/>
</dbReference>
<evidence type="ECO:0000313" key="2">
    <source>
        <dbReference type="Proteomes" id="UP001230220"/>
    </source>
</evidence>
<dbReference type="RefSeq" id="WP_307407990.1">
    <property type="nucleotide sequence ID" value="NZ_JAUSUR010000003.1"/>
</dbReference>
<evidence type="ECO:0000313" key="1">
    <source>
        <dbReference type="EMBL" id="MDQ0361347.1"/>
    </source>
</evidence>
<dbReference type="PANTHER" id="PTHR36436">
    <property type="entry name" value="SLL5081 PROTEIN"/>
    <property type="match status" value="1"/>
</dbReference>
<name>A0ABU0E374_9FIRM</name>
<dbReference type="Pfam" id="PF09234">
    <property type="entry name" value="DUF1963"/>
    <property type="match status" value="1"/>
</dbReference>
<gene>
    <name evidence="1" type="ORF">J2S15_002094</name>
</gene>
<proteinExistence type="predicted"/>
<dbReference type="SUPFAM" id="SSF103032">
    <property type="entry name" value="Hypothetical protein YwqG"/>
    <property type="match status" value="1"/>
</dbReference>
<dbReference type="EMBL" id="JAUSUR010000003">
    <property type="protein sequence ID" value="MDQ0361347.1"/>
    <property type="molecule type" value="Genomic_DNA"/>
</dbReference>
<dbReference type="Proteomes" id="UP001230220">
    <property type="component" value="Unassembled WGS sequence"/>
</dbReference>
<protein>
    <submittedName>
        <fullName evidence="1">Uncharacterized protein YwqG</fullName>
    </submittedName>
</protein>
<keyword evidence="2" id="KW-1185">Reference proteome</keyword>
<organism evidence="1 2">
    <name type="scientific">Breznakia pachnodae</name>
    <dbReference type="NCBI Taxonomy" id="265178"/>
    <lineage>
        <taxon>Bacteria</taxon>
        <taxon>Bacillati</taxon>
        <taxon>Bacillota</taxon>
        <taxon>Erysipelotrichia</taxon>
        <taxon>Erysipelotrichales</taxon>
        <taxon>Erysipelotrichaceae</taxon>
        <taxon>Breznakia</taxon>
    </lineage>
</organism>
<dbReference type="PANTHER" id="PTHR36436:SF6">
    <property type="entry name" value="SLL5081 PROTEIN"/>
    <property type="match status" value="1"/>
</dbReference>